<evidence type="ECO:0000259" key="6">
    <source>
        <dbReference type="PROSITE" id="PS51918"/>
    </source>
</evidence>
<dbReference type="Proteomes" id="UP000233256">
    <property type="component" value="Unassembled WGS sequence"/>
</dbReference>
<protein>
    <recommendedName>
        <fullName evidence="6">Radical SAM core domain-containing protein</fullName>
    </recommendedName>
</protein>
<name>A0A2N1PRX2_9BACT</name>
<dbReference type="InterPro" id="IPR006638">
    <property type="entry name" value="Elp3/MiaA/NifB-like_rSAM"/>
</dbReference>
<proteinExistence type="predicted"/>
<comment type="cofactor">
    <cofactor evidence="1">
        <name>[4Fe-4S] cluster</name>
        <dbReference type="ChEBI" id="CHEBI:49883"/>
    </cofactor>
</comment>
<dbReference type="PANTHER" id="PTHR43409">
    <property type="entry name" value="ANAEROBIC MAGNESIUM-PROTOPORPHYRIN IX MONOMETHYL ESTER CYCLASE-RELATED"/>
    <property type="match status" value="1"/>
</dbReference>
<dbReference type="InterPro" id="IPR051198">
    <property type="entry name" value="BchE-like"/>
</dbReference>
<dbReference type="SFLD" id="SFLDF00324">
    <property type="entry name" value="bacteriocin_maturation"/>
    <property type="match status" value="1"/>
</dbReference>
<feature type="domain" description="Radical SAM core" evidence="6">
    <location>
        <begin position="263"/>
        <end position="483"/>
    </location>
</feature>
<dbReference type="GO" id="GO:0051536">
    <property type="term" value="F:iron-sulfur cluster binding"/>
    <property type="evidence" value="ECO:0007669"/>
    <property type="project" value="UniProtKB-KW"/>
</dbReference>
<evidence type="ECO:0000256" key="2">
    <source>
        <dbReference type="ARBA" id="ARBA00022691"/>
    </source>
</evidence>
<dbReference type="AlphaFoldDB" id="A0A2N1PRX2"/>
<keyword evidence="5" id="KW-0411">Iron-sulfur</keyword>
<dbReference type="SUPFAM" id="SSF102114">
    <property type="entry name" value="Radical SAM enzymes"/>
    <property type="match status" value="1"/>
</dbReference>
<dbReference type="GO" id="GO:0003824">
    <property type="term" value="F:catalytic activity"/>
    <property type="evidence" value="ECO:0007669"/>
    <property type="project" value="InterPro"/>
</dbReference>
<reference evidence="7 8" key="1">
    <citation type="journal article" date="2017" name="ISME J.">
        <title>Potential for microbial H2 and metal transformations associated with novel bacteria and archaea in deep terrestrial subsurface sediments.</title>
        <authorList>
            <person name="Hernsdorf A.W."/>
            <person name="Amano Y."/>
            <person name="Miyakawa K."/>
            <person name="Ise K."/>
            <person name="Suzuki Y."/>
            <person name="Anantharaman K."/>
            <person name="Probst A."/>
            <person name="Burstein D."/>
            <person name="Thomas B.C."/>
            <person name="Banfield J.F."/>
        </authorList>
    </citation>
    <scope>NUCLEOTIDE SEQUENCE [LARGE SCALE GENOMIC DNA]</scope>
    <source>
        <strain evidence="7">HGW-Wallbacteria-1</strain>
    </source>
</reference>
<keyword evidence="4" id="KW-0408">Iron</keyword>
<keyword evidence="2" id="KW-0949">S-adenosyl-L-methionine</keyword>
<dbReference type="GO" id="GO:0046872">
    <property type="term" value="F:metal ion binding"/>
    <property type="evidence" value="ECO:0007669"/>
    <property type="project" value="UniProtKB-KW"/>
</dbReference>
<dbReference type="Gene3D" id="3.20.20.70">
    <property type="entry name" value="Aldolase class I"/>
    <property type="match status" value="1"/>
</dbReference>
<accession>A0A2N1PRX2</accession>
<dbReference type="InterPro" id="IPR007197">
    <property type="entry name" value="rSAM"/>
</dbReference>
<organism evidence="7 8">
    <name type="scientific">Candidatus Wallbacteria bacterium HGW-Wallbacteria-1</name>
    <dbReference type="NCBI Taxonomy" id="2013854"/>
    <lineage>
        <taxon>Bacteria</taxon>
        <taxon>Candidatus Walliibacteriota</taxon>
    </lineage>
</organism>
<dbReference type="PROSITE" id="PS51918">
    <property type="entry name" value="RADICAL_SAM"/>
    <property type="match status" value="1"/>
</dbReference>
<dbReference type="SFLD" id="SFLDG01082">
    <property type="entry name" value="B12-binding_domain_containing"/>
    <property type="match status" value="1"/>
</dbReference>
<dbReference type="EMBL" id="PGXC01000003">
    <property type="protein sequence ID" value="PKK91087.1"/>
    <property type="molecule type" value="Genomic_DNA"/>
</dbReference>
<evidence type="ECO:0000313" key="8">
    <source>
        <dbReference type="Proteomes" id="UP000233256"/>
    </source>
</evidence>
<dbReference type="InterPro" id="IPR023984">
    <property type="entry name" value="rSAM_ocin_1"/>
</dbReference>
<evidence type="ECO:0000313" key="7">
    <source>
        <dbReference type="EMBL" id="PKK91087.1"/>
    </source>
</evidence>
<evidence type="ECO:0000256" key="3">
    <source>
        <dbReference type="ARBA" id="ARBA00022723"/>
    </source>
</evidence>
<dbReference type="InterPro" id="IPR058240">
    <property type="entry name" value="rSAM_sf"/>
</dbReference>
<keyword evidence="3" id="KW-0479">Metal-binding</keyword>
<sequence>MMIKLINMPFASVLKPSLGLGQIQAQLKADEIDVETLNFNVEFGRLIGFANYEFINLIRRYETQIGEWLFADAAWGEGFIENPDEVLDQVCSESLQLHRIADPKSWFMDIRERIVPQFMEYCIETLFQDGIPEIIGFSSLYFQNIASFALARRVREIAPQVKIVFGGPNFHGEMGIEYIEKLPFIDVVCLGEADDTALPLFRALLQNMPPVGLQGIMYRDEAGAIILSAPPQPVSSEVINSVPHPDFTDYFRQIAQGGLMDDAGWKKCCYIPFESSRGCWKGDRQHCAFCGLNHQGMGFRQKDSSKVMEILRHYCDKYPVRRFHATDNIIPQQYFSQLLNRLKNEPLPEDVRVFWEVRSTLKRDDLRAFAEAGITILQPGIESLSTSLLNAMRKGVSALKNVHFLKVCRNFGIHVIWNLMTGIPGEKKEDYDEMCRLIPMIVHLAPPFGGPRIIEMHKFSPYYFESVRDEKWAANVRAKAWYRTIYPEKLLDLDRIAYFFDADWKDVLPSDAYAELDRKISAWIDIWQKSPRLPVLNWRNADNGRIVIMDTRSLTRTGTWELDSLETSVYRAIDDPASPLGITRTIGLSDDQVSRVEAILHSFVSSGIAIREKNTYLGLALPEGIVEPDFHWRNGELRIRISDMYEIL</sequence>
<evidence type="ECO:0000256" key="1">
    <source>
        <dbReference type="ARBA" id="ARBA00001966"/>
    </source>
</evidence>
<comment type="caution">
    <text evidence="7">The sequence shown here is derived from an EMBL/GenBank/DDBJ whole genome shotgun (WGS) entry which is preliminary data.</text>
</comment>
<dbReference type="Pfam" id="PF04055">
    <property type="entry name" value="Radical_SAM"/>
    <property type="match status" value="1"/>
</dbReference>
<evidence type="ECO:0000256" key="5">
    <source>
        <dbReference type="ARBA" id="ARBA00023014"/>
    </source>
</evidence>
<gene>
    <name evidence="7" type="ORF">CVV64_04775</name>
</gene>
<dbReference type="PANTHER" id="PTHR43409:SF7">
    <property type="entry name" value="BLL1977 PROTEIN"/>
    <property type="match status" value="1"/>
</dbReference>
<evidence type="ECO:0000256" key="4">
    <source>
        <dbReference type="ARBA" id="ARBA00023004"/>
    </source>
</evidence>
<dbReference type="SMART" id="SM00729">
    <property type="entry name" value="Elp3"/>
    <property type="match status" value="1"/>
</dbReference>
<dbReference type="GO" id="GO:0005829">
    <property type="term" value="C:cytosol"/>
    <property type="evidence" value="ECO:0007669"/>
    <property type="project" value="TreeGrafter"/>
</dbReference>
<dbReference type="Gene3D" id="3.40.50.280">
    <property type="entry name" value="Cobalamin-binding domain"/>
    <property type="match status" value="1"/>
</dbReference>
<dbReference type="NCBIfam" id="TIGR03975">
    <property type="entry name" value="rSAM_ocin_1"/>
    <property type="match status" value="1"/>
</dbReference>
<dbReference type="SFLD" id="SFLDS00029">
    <property type="entry name" value="Radical_SAM"/>
    <property type="match status" value="1"/>
</dbReference>
<dbReference type="InterPro" id="IPR013785">
    <property type="entry name" value="Aldolase_TIM"/>
</dbReference>